<dbReference type="OrthoDB" id="16820at2759"/>
<accession>F2UH36</accession>
<proteinExistence type="predicted"/>
<keyword evidence="1" id="KW-0560">Oxidoreductase</keyword>
<feature type="domain" description="FAD-binding" evidence="3">
    <location>
        <begin position="31"/>
        <end position="392"/>
    </location>
</feature>
<protein>
    <recommendedName>
        <fullName evidence="3">FAD-binding domain-containing protein</fullName>
    </recommendedName>
</protein>
<dbReference type="Pfam" id="PF01494">
    <property type="entry name" value="FAD_binding_3"/>
    <property type="match status" value="1"/>
</dbReference>
<evidence type="ECO:0000259" key="3">
    <source>
        <dbReference type="Pfam" id="PF01494"/>
    </source>
</evidence>
<gene>
    <name evidence="4" type="ORF">PTSG_07553</name>
</gene>
<dbReference type="STRING" id="946362.F2UH36"/>
<dbReference type="KEGG" id="sre:PTSG_07553"/>
<dbReference type="GO" id="GO:0004497">
    <property type="term" value="F:monooxygenase activity"/>
    <property type="evidence" value="ECO:0007669"/>
    <property type="project" value="UniProtKB-KW"/>
</dbReference>
<dbReference type="Gene3D" id="3.50.50.60">
    <property type="entry name" value="FAD/NAD(P)-binding domain"/>
    <property type="match status" value="1"/>
</dbReference>
<evidence type="ECO:0000256" key="1">
    <source>
        <dbReference type="ARBA" id="ARBA00023002"/>
    </source>
</evidence>
<evidence type="ECO:0000256" key="2">
    <source>
        <dbReference type="ARBA" id="ARBA00023033"/>
    </source>
</evidence>
<sequence length="446" mass="48342">MNSNTSASKSSAAATSKQHSQHGKAAVCRSAAVVGGGVAGLATAMALRQVGVEVVDVYEAYDVSAGVAIGAWLTIAVNGLAALRELGLDNAVMQCGFPSEEIEFHSGSGKHLGRIPIGGTLDDGTVTCTLRRADLYRVLLEEAKRRGVNVHSRKKLARIEWQTTADGTETNTASTLTFEDGSSVPAADLVVGADGIHSAVRQHLNADRQVQSRFMGMGNTGGFLPHEVVESVMDARTKQELSRGLYRMLFGYKCFFGYTVHPDTGDVWWFANPPLDHPLSKEEAKAADWRERLVTMFADDAGPAADVIHNTPEHITVASQYDLPHVPVWYRGNVVLLGDAAHAASPSSGQGVSLGVEDAVELARFVQCQTTVADAVAVFVAHRRPRAQRVVEYGARMSSQKVPGPIGRFFRDLIMPWILWLVKNQTQDWLFSYRARIAENTEEATK</sequence>
<evidence type="ECO:0000313" key="4">
    <source>
        <dbReference type="EMBL" id="EGD76435.1"/>
    </source>
</evidence>
<dbReference type="RefSeq" id="XP_004991350.1">
    <property type="nucleotide sequence ID" value="XM_004991293.1"/>
</dbReference>
<dbReference type="OMA" id="MWWSTYE"/>
<dbReference type="InterPro" id="IPR050493">
    <property type="entry name" value="FAD-dep_Monooxygenase_BioMet"/>
</dbReference>
<dbReference type="EMBL" id="GL832974">
    <property type="protein sequence ID" value="EGD76435.1"/>
    <property type="molecule type" value="Genomic_DNA"/>
</dbReference>
<dbReference type="PANTHER" id="PTHR13789:SF309">
    <property type="entry name" value="PUTATIVE (AFU_ORTHOLOGUE AFUA_6G14510)-RELATED"/>
    <property type="match status" value="1"/>
</dbReference>
<keyword evidence="5" id="KW-1185">Reference proteome</keyword>
<keyword evidence="2" id="KW-0503">Monooxygenase</keyword>
<dbReference type="eggNOG" id="KOG2614">
    <property type="taxonomic scope" value="Eukaryota"/>
</dbReference>
<dbReference type="AlphaFoldDB" id="F2UH36"/>
<dbReference type="SUPFAM" id="SSF51905">
    <property type="entry name" value="FAD/NAD(P)-binding domain"/>
    <property type="match status" value="1"/>
</dbReference>
<name>F2UH36_SALR5</name>
<dbReference type="InParanoid" id="F2UH36"/>
<reference evidence="4" key="1">
    <citation type="submission" date="2009-08" db="EMBL/GenBank/DDBJ databases">
        <title>Annotation of Salpingoeca rosetta.</title>
        <authorList>
            <consortium name="The Broad Institute Genome Sequencing Platform"/>
            <person name="Russ C."/>
            <person name="Cuomo C."/>
            <person name="Burger G."/>
            <person name="Gray M.W."/>
            <person name="Holland P.W.H."/>
            <person name="King N."/>
            <person name="Lang F.B.F."/>
            <person name="Roger A.J."/>
            <person name="Ruiz-Trillo I."/>
            <person name="Young S.K."/>
            <person name="Zeng Q."/>
            <person name="Gargeya S."/>
            <person name="Alvarado L."/>
            <person name="Berlin A."/>
            <person name="Chapman S.B."/>
            <person name="Chen Z."/>
            <person name="Freedman E."/>
            <person name="Gellesch M."/>
            <person name="Goldberg J."/>
            <person name="Griggs A."/>
            <person name="Gujja S."/>
            <person name="Heilman E."/>
            <person name="Heiman D."/>
            <person name="Howarth C."/>
            <person name="Mehta T."/>
            <person name="Neiman D."/>
            <person name="Pearson M."/>
            <person name="Roberts A."/>
            <person name="Saif S."/>
            <person name="Shea T."/>
            <person name="Shenoy N."/>
            <person name="Sisk P."/>
            <person name="Stolte C."/>
            <person name="Sykes S."/>
            <person name="White J."/>
            <person name="Yandava C."/>
            <person name="Haas B."/>
            <person name="Nusbaum C."/>
            <person name="Birren B."/>
        </authorList>
    </citation>
    <scope>NUCLEOTIDE SEQUENCE [LARGE SCALE GENOMIC DNA]</scope>
    <source>
        <strain evidence="4">ATCC 50818</strain>
    </source>
</reference>
<organism evidence="5">
    <name type="scientific">Salpingoeca rosetta (strain ATCC 50818 / BSB-021)</name>
    <dbReference type="NCBI Taxonomy" id="946362"/>
    <lineage>
        <taxon>Eukaryota</taxon>
        <taxon>Choanoflagellata</taxon>
        <taxon>Craspedida</taxon>
        <taxon>Salpingoecidae</taxon>
        <taxon>Salpingoeca</taxon>
    </lineage>
</organism>
<dbReference type="InterPro" id="IPR002938">
    <property type="entry name" value="FAD-bd"/>
</dbReference>
<dbReference type="GeneID" id="16071912"/>
<dbReference type="PANTHER" id="PTHR13789">
    <property type="entry name" value="MONOOXYGENASE"/>
    <property type="match status" value="1"/>
</dbReference>
<dbReference type="InterPro" id="IPR036188">
    <property type="entry name" value="FAD/NAD-bd_sf"/>
</dbReference>
<dbReference type="GO" id="GO:0071949">
    <property type="term" value="F:FAD binding"/>
    <property type="evidence" value="ECO:0007669"/>
    <property type="project" value="InterPro"/>
</dbReference>
<dbReference type="PRINTS" id="PR00420">
    <property type="entry name" value="RNGMNOXGNASE"/>
</dbReference>
<evidence type="ECO:0000313" key="5">
    <source>
        <dbReference type="Proteomes" id="UP000007799"/>
    </source>
</evidence>
<dbReference type="Proteomes" id="UP000007799">
    <property type="component" value="Unassembled WGS sequence"/>
</dbReference>